<dbReference type="InterPro" id="IPR003813">
    <property type="entry name" value="MvhD/FlpD"/>
</dbReference>
<evidence type="ECO:0000256" key="3">
    <source>
        <dbReference type="ARBA" id="ARBA00023004"/>
    </source>
</evidence>
<evidence type="ECO:0000256" key="4">
    <source>
        <dbReference type="ARBA" id="ARBA00023014"/>
    </source>
</evidence>
<gene>
    <name evidence="6" type="ORF">H8E19_07105</name>
</gene>
<proteinExistence type="predicted"/>
<dbReference type="GO" id="GO:0016491">
    <property type="term" value="F:oxidoreductase activity"/>
    <property type="evidence" value="ECO:0007669"/>
    <property type="project" value="UniProtKB-KW"/>
</dbReference>
<dbReference type="EMBL" id="JACNJD010000193">
    <property type="protein sequence ID" value="MBC8177159.1"/>
    <property type="molecule type" value="Genomic_DNA"/>
</dbReference>
<evidence type="ECO:0000313" key="6">
    <source>
        <dbReference type="EMBL" id="MBC8177159.1"/>
    </source>
</evidence>
<keyword evidence="2" id="KW-0560">Oxidoreductase</keyword>
<keyword evidence="4" id="KW-0411">Iron-sulfur</keyword>
<feature type="domain" description="F420-non-reducing hydrogenase iron-sulfur subunit D" evidence="5">
    <location>
        <begin position="1"/>
        <end position="108"/>
    </location>
</feature>
<name>A0A8J6T7G4_9DELT</name>
<keyword evidence="1" id="KW-0479">Metal-binding</keyword>
<dbReference type="GO" id="GO:0051536">
    <property type="term" value="F:iron-sulfur cluster binding"/>
    <property type="evidence" value="ECO:0007669"/>
    <property type="project" value="UniProtKB-KW"/>
</dbReference>
<accession>A0A8J6T7G4</accession>
<protein>
    <submittedName>
        <fullName evidence="6">Hydrogenase iron-sulfur subunit</fullName>
    </submittedName>
</protein>
<comment type="caution">
    <text evidence="6">The sequence shown here is derived from an EMBL/GenBank/DDBJ whole genome shotgun (WGS) entry which is preliminary data.</text>
</comment>
<sequence>MAGVSRLQYTPEIKIVRLMCTGRVDPALVAKAFKKGIDGLMVVGCYFGDCHYITGNHQAKAKMDMTRKLFKFIGLNEDRLAFRQCSSGEASVFVELVSEFDQKILDIGPLGGDGDTVKAPEIFKKLEAAEAVLAGEKIRWIIGKRTPFLETGNMYGEVFTEHEFNRAIDMIIVEEMEVQEILARLKETARSVKDLANDLTIPPARVFRYISALKRKGMVALDTVAGQTPIFQIARQEV</sequence>
<dbReference type="GO" id="GO:0046872">
    <property type="term" value="F:metal ion binding"/>
    <property type="evidence" value="ECO:0007669"/>
    <property type="project" value="UniProtKB-KW"/>
</dbReference>
<organism evidence="6 7">
    <name type="scientific">Candidatus Desulfacyla euxinica</name>
    <dbReference type="NCBI Taxonomy" id="2841693"/>
    <lineage>
        <taxon>Bacteria</taxon>
        <taxon>Deltaproteobacteria</taxon>
        <taxon>Candidatus Desulfacyla</taxon>
    </lineage>
</organism>
<evidence type="ECO:0000313" key="7">
    <source>
        <dbReference type="Proteomes" id="UP000650524"/>
    </source>
</evidence>
<keyword evidence="3" id="KW-0408">Iron</keyword>
<dbReference type="Pfam" id="PF02662">
    <property type="entry name" value="FlpD"/>
    <property type="match status" value="1"/>
</dbReference>
<dbReference type="AlphaFoldDB" id="A0A8J6T7G4"/>
<evidence type="ECO:0000256" key="1">
    <source>
        <dbReference type="ARBA" id="ARBA00022723"/>
    </source>
</evidence>
<reference evidence="6 7" key="1">
    <citation type="submission" date="2020-08" db="EMBL/GenBank/DDBJ databases">
        <title>Bridging the membrane lipid divide: bacteria of the FCB group superphylum have the potential to synthesize archaeal ether lipids.</title>
        <authorList>
            <person name="Villanueva L."/>
            <person name="Von Meijenfeldt F.A.B."/>
            <person name="Westbye A.B."/>
            <person name="Yadav S."/>
            <person name="Hopmans E.C."/>
            <person name="Dutilh B.E."/>
            <person name="Sinninghe Damste J.S."/>
        </authorList>
    </citation>
    <scope>NUCLEOTIDE SEQUENCE [LARGE SCALE GENOMIC DNA]</scope>
    <source>
        <strain evidence="6">NIOZ-UU27</strain>
    </source>
</reference>
<evidence type="ECO:0000256" key="2">
    <source>
        <dbReference type="ARBA" id="ARBA00023002"/>
    </source>
</evidence>
<dbReference type="Proteomes" id="UP000650524">
    <property type="component" value="Unassembled WGS sequence"/>
</dbReference>
<evidence type="ECO:0000259" key="5">
    <source>
        <dbReference type="Pfam" id="PF02662"/>
    </source>
</evidence>